<evidence type="ECO:0000313" key="2">
    <source>
        <dbReference type="EMBL" id="BBX50307.1"/>
    </source>
</evidence>
<protein>
    <submittedName>
        <fullName evidence="2">Uncharacterized protein</fullName>
    </submittedName>
</protein>
<dbReference type="AlphaFoldDB" id="A0A6N4V9A9"/>
<organism evidence="2 3">
    <name type="scientific">Mycolicibacterium poriferae</name>
    <dbReference type="NCBI Taxonomy" id="39694"/>
    <lineage>
        <taxon>Bacteria</taxon>
        <taxon>Bacillati</taxon>
        <taxon>Actinomycetota</taxon>
        <taxon>Actinomycetes</taxon>
        <taxon>Mycobacteriales</taxon>
        <taxon>Mycobacteriaceae</taxon>
        <taxon>Mycolicibacterium</taxon>
    </lineage>
</organism>
<dbReference type="Proteomes" id="UP000466785">
    <property type="component" value="Chromosome"/>
</dbReference>
<name>A0A6N4V9A9_9MYCO</name>
<dbReference type="KEGG" id="mpof:MPOR_13330"/>
<dbReference type="RefSeq" id="WP_163673022.1">
    <property type="nucleotide sequence ID" value="NZ_AP022570.1"/>
</dbReference>
<keyword evidence="3" id="KW-1185">Reference proteome</keyword>
<feature type="region of interest" description="Disordered" evidence="1">
    <location>
        <begin position="37"/>
        <end position="56"/>
    </location>
</feature>
<dbReference type="EMBL" id="AP022570">
    <property type="protein sequence ID" value="BBX50307.1"/>
    <property type="molecule type" value="Genomic_DNA"/>
</dbReference>
<evidence type="ECO:0000313" key="3">
    <source>
        <dbReference type="Proteomes" id="UP000466785"/>
    </source>
</evidence>
<reference evidence="2 3" key="1">
    <citation type="journal article" date="2019" name="Emerg. Microbes Infect.">
        <title>Comprehensive subspecies identification of 175 nontuberculous mycobacteria species based on 7547 genomic profiles.</title>
        <authorList>
            <person name="Matsumoto Y."/>
            <person name="Kinjo T."/>
            <person name="Motooka D."/>
            <person name="Nabeya D."/>
            <person name="Jung N."/>
            <person name="Uechi K."/>
            <person name="Horii T."/>
            <person name="Iida T."/>
            <person name="Fujita J."/>
            <person name="Nakamura S."/>
        </authorList>
    </citation>
    <scope>NUCLEOTIDE SEQUENCE [LARGE SCALE GENOMIC DNA]</scope>
    <source>
        <strain evidence="2 3">JCM 12603</strain>
    </source>
</reference>
<evidence type="ECO:0000256" key="1">
    <source>
        <dbReference type="SAM" id="MobiDB-lite"/>
    </source>
</evidence>
<proteinExistence type="predicted"/>
<gene>
    <name evidence="2" type="ORF">MPOR_13330</name>
</gene>
<accession>A0A6N4V9A9</accession>
<sequence>MASLSMDSVTGAHARRWSLSALLRWLQAPIAPQSTALVRDDTTTAGPAKPGKRHYPAQRDRVFEQAAMAREMYRL</sequence>